<comment type="caution">
    <text evidence="1">The sequence shown here is derived from an EMBL/GenBank/DDBJ whole genome shotgun (WGS) entry which is preliminary data.</text>
</comment>
<reference evidence="1 2" key="1">
    <citation type="journal article" date="2018" name="ISME J.">
        <title>Endosymbiont genomes yield clues of tubeworm success.</title>
        <authorList>
            <person name="Li Y."/>
            <person name="Liles M.R."/>
            <person name="Halanych K.M."/>
        </authorList>
    </citation>
    <scope>NUCLEOTIDE SEQUENCE [LARGE SCALE GENOMIC DNA]</scope>
    <source>
        <strain evidence="1">A1462</strain>
    </source>
</reference>
<dbReference type="Proteomes" id="UP000254771">
    <property type="component" value="Unassembled WGS sequence"/>
</dbReference>
<keyword evidence="2" id="KW-1185">Reference proteome</keyword>
<protein>
    <submittedName>
        <fullName evidence="1">Transcriptional regulator</fullName>
    </submittedName>
</protein>
<accession>A0A370DAZ0</accession>
<name>A0A370DAZ0_9GAMM</name>
<gene>
    <name evidence="1" type="ORF">DIZ78_16565</name>
</gene>
<sequence>MLIDGPLKIGVLDQPEMPGRELHLTFTPEFQALDQQAQVAQFQAYLQTLQQQIHSLKDDDQNRAGMLIVQQIAEQLMPHLQGGDLELDETIVVEMGRDESSLSLMNLLG</sequence>
<dbReference type="EMBL" id="QFXE01000021">
    <property type="protein sequence ID" value="RDH82043.1"/>
    <property type="molecule type" value="Genomic_DNA"/>
</dbReference>
<evidence type="ECO:0000313" key="2">
    <source>
        <dbReference type="Proteomes" id="UP000254771"/>
    </source>
</evidence>
<dbReference type="AlphaFoldDB" id="A0A370DAZ0"/>
<proteinExistence type="predicted"/>
<evidence type="ECO:0000313" key="1">
    <source>
        <dbReference type="EMBL" id="RDH82043.1"/>
    </source>
</evidence>
<organism evidence="1 2">
    <name type="scientific">endosymbiont of Escarpia spicata</name>
    <dbReference type="NCBI Taxonomy" id="2200908"/>
    <lineage>
        <taxon>Bacteria</taxon>
        <taxon>Pseudomonadati</taxon>
        <taxon>Pseudomonadota</taxon>
        <taxon>Gammaproteobacteria</taxon>
        <taxon>sulfur-oxidizing symbionts</taxon>
    </lineage>
</organism>